<dbReference type="InterPro" id="IPR033645">
    <property type="entry name" value="VirB9/CagX/TrbG_C"/>
</dbReference>
<sequence length="328" mass="35501">MRVPVLLVVVLSASACADGTPPPAITYDEASYRPAKELRAPIPKPVVSQVAVGAVVGPVLPRTPVEKPDLTPPTERVEAANQAALHEPTRSGFLNAVQVYPYSQDALYRLYATPQQVSDIALQPGEALTAISSGDTVRWTVGDTASGAGTDKQVHVLVKPFAPNLKTNLIILTNKRTYHFALQSTDRVAMAAVSFRYPDSGLVTEKSSNTPAPAAPAVVESGLALENLSFRYVISGDSPPWKPVRAFDDGHKVYIQFPDRIDQGESPPLFVVGQDGGNELVNYRVRGNYYVVDRLFGAAELRLGQDKQQVVRISRTDGKKTRHSLFGD</sequence>
<dbReference type="RefSeq" id="WP_167081271.1">
    <property type="nucleotide sequence ID" value="NZ_BAAADC010000001.1"/>
</dbReference>
<dbReference type="InterPro" id="IPR038161">
    <property type="entry name" value="VirB9/CagX/TrbG_C_sf"/>
</dbReference>
<organism evidence="4 5">
    <name type="scientific">Rhizomicrobium palustre</name>
    <dbReference type="NCBI Taxonomy" id="189966"/>
    <lineage>
        <taxon>Bacteria</taxon>
        <taxon>Pseudomonadati</taxon>
        <taxon>Pseudomonadota</taxon>
        <taxon>Alphaproteobacteria</taxon>
        <taxon>Micropepsales</taxon>
        <taxon>Micropepsaceae</taxon>
        <taxon>Rhizomicrobium</taxon>
    </lineage>
</organism>
<evidence type="ECO:0000256" key="1">
    <source>
        <dbReference type="ARBA" id="ARBA00006135"/>
    </source>
</evidence>
<dbReference type="Gene3D" id="2.60.40.2500">
    <property type="match status" value="1"/>
</dbReference>
<dbReference type="InterPro" id="IPR014142">
    <property type="entry name" value="TrbG_Ti"/>
</dbReference>
<evidence type="ECO:0000313" key="4">
    <source>
        <dbReference type="EMBL" id="NIK87548.1"/>
    </source>
</evidence>
<dbReference type="InterPro" id="IPR010258">
    <property type="entry name" value="Conjugal_tfr_TrbG/VirB9/CagX"/>
</dbReference>
<evidence type="ECO:0000313" key="5">
    <source>
        <dbReference type="Proteomes" id="UP000570514"/>
    </source>
</evidence>
<feature type="signal peptide" evidence="3">
    <location>
        <begin position="1"/>
        <end position="17"/>
    </location>
</feature>
<proteinExistence type="inferred from homology"/>
<accession>A0A846MVH4</accession>
<dbReference type="AlphaFoldDB" id="A0A846MVH4"/>
<dbReference type="EMBL" id="JAASRM010000001">
    <property type="protein sequence ID" value="NIK87548.1"/>
    <property type="molecule type" value="Genomic_DNA"/>
</dbReference>
<comment type="similarity">
    <text evidence="1">Belongs to the TrbG/VirB9 family.</text>
</comment>
<name>A0A846MVH4_9PROT</name>
<keyword evidence="5" id="KW-1185">Reference proteome</keyword>
<comment type="caution">
    <text evidence="4">The sequence shown here is derived from an EMBL/GenBank/DDBJ whole genome shotgun (WGS) entry which is preliminary data.</text>
</comment>
<reference evidence="4 5" key="1">
    <citation type="submission" date="2020-03" db="EMBL/GenBank/DDBJ databases">
        <title>Genomic Encyclopedia of Type Strains, Phase IV (KMG-IV): sequencing the most valuable type-strain genomes for metagenomic binning, comparative biology and taxonomic classification.</title>
        <authorList>
            <person name="Goeker M."/>
        </authorList>
    </citation>
    <scope>NUCLEOTIDE SEQUENCE [LARGE SCALE GENOMIC DNA]</scope>
    <source>
        <strain evidence="4 5">DSM 19867</strain>
    </source>
</reference>
<feature type="chain" id="PRO_5032427780" evidence="3">
    <location>
        <begin position="18"/>
        <end position="328"/>
    </location>
</feature>
<evidence type="ECO:0000256" key="2">
    <source>
        <dbReference type="ARBA" id="ARBA00022729"/>
    </source>
</evidence>
<dbReference type="PROSITE" id="PS51257">
    <property type="entry name" value="PROKAR_LIPOPROTEIN"/>
    <property type="match status" value="1"/>
</dbReference>
<dbReference type="CDD" id="cd06911">
    <property type="entry name" value="VirB9_CagX_TrbG"/>
    <property type="match status" value="1"/>
</dbReference>
<dbReference type="Pfam" id="PF03524">
    <property type="entry name" value="CagX"/>
    <property type="match status" value="1"/>
</dbReference>
<protein>
    <submittedName>
        <fullName evidence="4">Type IV secretion system protein VirB9</fullName>
    </submittedName>
</protein>
<evidence type="ECO:0000256" key="3">
    <source>
        <dbReference type="SAM" id="SignalP"/>
    </source>
</evidence>
<keyword evidence="2 3" id="KW-0732">Signal</keyword>
<gene>
    <name evidence="4" type="ORF">FHS83_000866</name>
</gene>
<dbReference type="NCBIfam" id="TIGR02775">
    <property type="entry name" value="TrbG_Ti"/>
    <property type="match status" value="1"/>
</dbReference>
<dbReference type="Proteomes" id="UP000570514">
    <property type="component" value="Unassembled WGS sequence"/>
</dbReference>